<dbReference type="EMBL" id="VCBC01000003">
    <property type="protein sequence ID" value="TLU67113.1"/>
    <property type="molecule type" value="Genomic_DNA"/>
</dbReference>
<accession>A0A5R9IRL1</accession>
<dbReference type="RefSeq" id="WP_138318394.1">
    <property type="nucleotide sequence ID" value="NZ_VCBC01000003.1"/>
</dbReference>
<dbReference type="GO" id="GO:0016740">
    <property type="term" value="F:transferase activity"/>
    <property type="evidence" value="ECO:0007669"/>
    <property type="project" value="UniProtKB-KW"/>
</dbReference>
<evidence type="ECO:0000313" key="2">
    <source>
        <dbReference type="Proteomes" id="UP000307790"/>
    </source>
</evidence>
<dbReference type="SUPFAM" id="SSF55729">
    <property type="entry name" value="Acyl-CoA N-acyltransferases (Nat)"/>
    <property type="match status" value="1"/>
</dbReference>
<proteinExistence type="predicted"/>
<dbReference type="OrthoDB" id="7356080at2"/>
<reference evidence="1 2" key="1">
    <citation type="submission" date="2019-05" db="EMBL/GenBank/DDBJ databases">
        <title>Genome sequences of Thalassotalea litorea 1K03283.</title>
        <authorList>
            <person name="Zhang D."/>
        </authorList>
    </citation>
    <scope>NUCLEOTIDE SEQUENCE [LARGE SCALE GENOMIC DNA]</scope>
    <source>
        <strain evidence="1 2">MCCC 1K03283</strain>
    </source>
</reference>
<evidence type="ECO:0000313" key="1">
    <source>
        <dbReference type="EMBL" id="TLU67113.1"/>
    </source>
</evidence>
<protein>
    <submittedName>
        <fullName evidence="1">GNAT family N-acetyltransferase</fullName>
    </submittedName>
</protein>
<dbReference type="Gene3D" id="3.40.630.30">
    <property type="match status" value="1"/>
</dbReference>
<gene>
    <name evidence="1" type="ORF">FE810_02175</name>
</gene>
<dbReference type="Proteomes" id="UP000307790">
    <property type="component" value="Unassembled WGS sequence"/>
</dbReference>
<dbReference type="AlphaFoldDB" id="A0A5R9IRL1"/>
<comment type="caution">
    <text evidence="1">The sequence shown here is derived from an EMBL/GenBank/DDBJ whole genome shotgun (WGS) entry which is preliminary data.</text>
</comment>
<name>A0A5R9IRL1_9GAMM</name>
<keyword evidence="2" id="KW-1185">Reference proteome</keyword>
<sequence>MMQNGIDFLTLDSPLNAVNFYHRLGFIDAGQGKFITQNGTNLDSVQMIKYLTNSH</sequence>
<keyword evidence="1" id="KW-0808">Transferase</keyword>
<organism evidence="1 2">
    <name type="scientific">Thalassotalea litorea</name>
    <dbReference type="NCBI Taxonomy" id="2020715"/>
    <lineage>
        <taxon>Bacteria</taxon>
        <taxon>Pseudomonadati</taxon>
        <taxon>Pseudomonadota</taxon>
        <taxon>Gammaproteobacteria</taxon>
        <taxon>Alteromonadales</taxon>
        <taxon>Colwelliaceae</taxon>
        <taxon>Thalassotalea</taxon>
    </lineage>
</organism>
<dbReference type="InterPro" id="IPR016181">
    <property type="entry name" value="Acyl_CoA_acyltransferase"/>
</dbReference>